<dbReference type="Proteomes" id="UP000194137">
    <property type="component" value="Chromosome"/>
</dbReference>
<accession>A0A1W6ZP66</accession>
<evidence type="ECO:0000313" key="2">
    <source>
        <dbReference type="EMBL" id="ARP99169.1"/>
    </source>
</evidence>
<dbReference type="RefSeq" id="WP_086087575.1">
    <property type="nucleotide sequence ID" value="NZ_CP021112.1"/>
</dbReference>
<dbReference type="Pfam" id="PF00296">
    <property type="entry name" value="Bac_luciferase"/>
    <property type="match status" value="1"/>
</dbReference>
<feature type="domain" description="Luciferase-like" evidence="1">
    <location>
        <begin position="43"/>
        <end position="341"/>
    </location>
</feature>
<dbReference type="SUPFAM" id="SSF51679">
    <property type="entry name" value="Bacterial luciferase-like"/>
    <property type="match status" value="1"/>
</dbReference>
<dbReference type="OrthoDB" id="7239898at2"/>
<dbReference type="PANTHER" id="PTHR30137">
    <property type="entry name" value="LUCIFERASE-LIKE MONOOXYGENASE"/>
    <property type="match status" value="1"/>
</dbReference>
<dbReference type="InterPro" id="IPR011251">
    <property type="entry name" value="Luciferase-like_dom"/>
</dbReference>
<evidence type="ECO:0000313" key="3">
    <source>
        <dbReference type="Proteomes" id="UP000194137"/>
    </source>
</evidence>
<protein>
    <submittedName>
        <fullName evidence="2">LLM class flavin-dependent oxidoreductase</fullName>
    </submittedName>
</protein>
<reference evidence="2 3" key="1">
    <citation type="submission" date="2017-05" db="EMBL/GenBank/DDBJ databases">
        <title>Full genome sequence of Pseudorhodoplanes sinuspersici.</title>
        <authorList>
            <person name="Dastgheib S.M.M."/>
            <person name="Shavandi M."/>
            <person name="Tirandaz H."/>
        </authorList>
    </citation>
    <scope>NUCLEOTIDE SEQUENCE [LARGE SCALE GENOMIC DNA]</scope>
    <source>
        <strain evidence="2 3">RIPI110</strain>
    </source>
</reference>
<keyword evidence="3" id="KW-1185">Reference proteome</keyword>
<dbReference type="Gene3D" id="3.20.20.30">
    <property type="entry name" value="Luciferase-like domain"/>
    <property type="match status" value="1"/>
</dbReference>
<proteinExistence type="predicted"/>
<dbReference type="InterPro" id="IPR050766">
    <property type="entry name" value="Bact_Lucif_Oxidored"/>
</dbReference>
<sequence length="391" mass="44475">MKFFFFHLMPYAALDPDYDKKYNSAWVTLPNSYYDPKIGHQLYNRYLDELEYADTMGFDGICVNEHHSNAYGMMPIPGVMAGALARRTKNCKIAVLGRALPLLNNPLTVAEEFAMLDTITGGRLVAGFVRGIGAEYHAWGANPAESHDRFHEAHDLIIQGWTKPGPFAFEGKYYHFNYVNVWPRPYQQPHPPVWIPSQGSRETIEWAAHPDRKYTYLQTFSPVQALARYMAMYRETADRYGWQAGPENVGWAIPTYCAETDEIARREAKPHIEFFFNKLLRMPQEMLLPPGYLSLASMQGVMAAKRTLSGGVQTIDDLMEKAIFLCGSPTTLREKLEKYQAEIGFGYLLPTMQFGTLPHELTIKSTELFAKDVIPYFRGKADRQPAKQASA</sequence>
<dbReference type="PANTHER" id="PTHR30137:SF6">
    <property type="entry name" value="LUCIFERASE-LIKE MONOOXYGENASE"/>
    <property type="match status" value="1"/>
</dbReference>
<dbReference type="AlphaFoldDB" id="A0A1W6ZP66"/>
<dbReference type="GO" id="GO:0016705">
    <property type="term" value="F:oxidoreductase activity, acting on paired donors, with incorporation or reduction of molecular oxygen"/>
    <property type="evidence" value="ECO:0007669"/>
    <property type="project" value="InterPro"/>
</dbReference>
<dbReference type="InterPro" id="IPR036661">
    <property type="entry name" value="Luciferase-like_sf"/>
</dbReference>
<evidence type="ECO:0000259" key="1">
    <source>
        <dbReference type="Pfam" id="PF00296"/>
    </source>
</evidence>
<dbReference type="STRING" id="1235591.CAK95_08775"/>
<gene>
    <name evidence="2" type="ORF">CAK95_08775</name>
</gene>
<dbReference type="KEGG" id="psin:CAK95_08775"/>
<organism evidence="2 3">
    <name type="scientific">Pseudorhodoplanes sinuspersici</name>
    <dbReference type="NCBI Taxonomy" id="1235591"/>
    <lineage>
        <taxon>Bacteria</taxon>
        <taxon>Pseudomonadati</taxon>
        <taxon>Pseudomonadota</taxon>
        <taxon>Alphaproteobacteria</taxon>
        <taxon>Hyphomicrobiales</taxon>
        <taxon>Pseudorhodoplanes</taxon>
    </lineage>
</organism>
<dbReference type="EMBL" id="CP021112">
    <property type="protein sequence ID" value="ARP99169.1"/>
    <property type="molecule type" value="Genomic_DNA"/>
</dbReference>
<name>A0A1W6ZP66_9HYPH</name>
<dbReference type="GO" id="GO:0005829">
    <property type="term" value="C:cytosol"/>
    <property type="evidence" value="ECO:0007669"/>
    <property type="project" value="TreeGrafter"/>
</dbReference>